<evidence type="ECO:0000256" key="2">
    <source>
        <dbReference type="ARBA" id="ARBA00022692"/>
    </source>
</evidence>
<feature type="transmembrane region" description="Helical" evidence="5">
    <location>
        <begin position="339"/>
        <end position="361"/>
    </location>
</feature>
<feature type="domain" description="Major facilitator superfamily (MFS) profile" evidence="6">
    <location>
        <begin position="31"/>
        <end position="532"/>
    </location>
</feature>
<dbReference type="PANTHER" id="PTHR23501">
    <property type="entry name" value="MAJOR FACILITATOR SUPERFAMILY"/>
    <property type="match status" value="1"/>
</dbReference>
<sequence>MTGNLEHDVEPGVSLMEASRAVWGRTGSRMIIVGLAMLMILFELDNSTVHVYNNYSLSEFNALSTLASLNTADVIVFAVVQPPIAKLSNVIGRGHTLFMAISLYIISYIFMASATGVGLFAVGLMIYKIEQSGTYLMARVIVSDITSPRWRGFGLGISYFPFLITPWVSALIVNSVVSGIGWRWGIGMFAILMPFGACLIIGTLIYYQHRAKKMRLVPLKKITIRNFCSDIDLGGVALFVVGFALLLLPITVAGSLPDGWRTPWVITLMVVGLLLVSLAFPAYEALVAANPLVPAFYYKNPTIILSLLLIATDSIGFSCTHTYLYAWATVSHNMSARDATFYLYSNGVVQVLSGIFAGWVMLATGRYKWLTMGGAVIRLIGYGVMIRLRGQENSMAELFAQQLIQGIGSGIIQTTLLVPPEVVVPHAQIAQVLALIYSVSYLGNSIGPAIAGGIYTNTLRPALWTHLGRNGTQELVDKLYNSITTSVLPAWGTPERVAINFAYSDVMRNFTYAALGASVPAILMCFFLPDLLLPNDRLPLIGRGAGVGATEESGEEK</sequence>
<evidence type="ECO:0000256" key="1">
    <source>
        <dbReference type="ARBA" id="ARBA00004141"/>
    </source>
</evidence>
<feature type="transmembrane region" description="Helical" evidence="5">
    <location>
        <begin position="22"/>
        <end position="42"/>
    </location>
</feature>
<comment type="subcellular location">
    <subcellularLocation>
        <location evidence="1">Membrane</location>
        <topology evidence="1">Multi-pass membrane protein</topology>
    </subcellularLocation>
</comment>
<feature type="transmembrane region" description="Helical" evidence="5">
    <location>
        <begin position="303"/>
        <end position="327"/>
    </location>
</feature>
<dbReference type="EMBL" id="MU853815">
    <property type="protein sequence ID" value="KAK3939167.1"/>
    <property type="molecule type" value="Genomic_DNA"/>
</dbReference>
<proteinExistence type="predicted"/>
<dbReference type="AlphaFoldDB" id="A0AAN6S2Y1"/>
<keyword evidence="2 5" id="KW-0812">Transmembrane</keyword>
<dbReference type="Pfam" id="PF07690">
    <property type="entry name" value="MFS_1"/>
    <property type="match status" value="1"/>
</dbReference>
<dbReference type="GO" id="GO:0005886">
    <property type="term" value="C:plasma membrane"/>
    <property type="evidence" value="ECO:0007669"/>
    <property type="project" value="TreeGrafter"/>
</dbReference>
<evidence type="ECO:0000256" key="3">
    <source>
        <dbReference type="ARBA" id="ARBA00022989"/>
    </source>
</evidence>
<dbReference type="PANTHER" id="PTHR23501:SF200">
    <property type="entry name" value="TRANSPORTER, PUTATIVE (AFU_ORTHOLOGUE AFUA_3G01360)-RELATED"/>
    <property type="match status" value="1"/>
</dbReference>
<dbReference type="Gene3D" id="1.20.1250.20">
    <property type="entry name" value="MFS general substrate transporter like domains"/>
    <property type="match status" value="2"/>
</dbReference>
<feature type="transmembrane region" description="Helical" evidence="5">
    <location>
        <begin position="157"/>
        <end position="177"/>
    </location>
</feature>
<feature type="transmembrane region" description="Helical" evidence="5">
    <location>
        <begin position="101"/>
        <end position="127"/>
    </location>
</feature>
<feature type="transmembrane region" description="Helical" evidence="5">
    <location>
        <begin position="184"/>
        <end position="207"/>
    </location>
</feature>
<dbReference type="InterPro" id="IPR020846">
    <property type="entry name" value="MFS_dom"/>
</dbReference>
<evidence type="ECO:0000256" key="5">
    <source>
        <dbReference type="SAM" id="Phobius"/>
    </source>
</evidence>
<dbReference type="SUPFAM" id="SSF103473">
    <property type="entry name" value="MFS general substrate transporter"/>
    <property type="match status" value="2"/>
</dbReference>
<accession>A0AAN6S2Y1</accession>
<keyword evidence="4 5" id="KW-0472">Membrane</keyword>
<dbReference type="GO" id="GO:0015343">
    <property type="term" value="F:siderophore-iron transmembrane transporter activity"/>
    <property type="evidence" value="ECO:0007669"/>
    <property type="project" value="TreeGrafter"/>
</dbReference>
<reference evidence="8" key="1">
    <citation type="journal article" date="2023" name="Mol. Phylogenet. Evol.">
        <title>Genome-scale phylogeny and comparative genomics of the fungal order Sordariales.</title>
        <authorList>
            <person name="Hensen N."/>
            <person name="Bonometti L."/>
            <person name="Westerberg I."/>
            <person name="Brannstrom I.O."/>
            <person name="Guillou S."/>
            <person name="Cros-Aarteil S."/>
            <person name="Calhoun S."/>
            <person name="Haridas S."/>
            <person name="Kuo A."/>
            <person name="Mondo S."/>
            <person name="Pangilinan J."/>
            <person name="Riley R."/>
            <person name="LaButti K."/>
            <person name="Andreopoulos B."/>
            <person name="Lipzen A."/>
            <person name="Chen C."/>
            <person name="Yan M."/>
            <person name="Daum C."/>
            <person name="Ng V."/>
            <person name="Clum A."/>
            <person name="Steindorff A."/>
            <person name="Ohm R.A."/>
            <person name="Martin F."/>
            <person name="Silar P."/>
            <person name="Natvig D.O."/>
            <person name="Lalanne C."/>
            <person name="Gautier V."/>
            <person name="Ament-Velasquez S.L."/>
            <person name="Kruys A."/>
            <person name="Hutchinson M.I."/>
            <person name="Powell A.J."/>
            <person name="Barry K."/>
            <person name="Miller A.N."/>
            <person name="Grigoriev I.V."/>
            <person name="Debuchy R."/>
            <person name="Gladieux P."/>
            <person name="Hiltunen Thoren M."/>
            <person name="Johannesson H."/>
        </authorList>
    </citation>
    <scope>NUCLEOTIDE SEQUENCE [LARGE SCALE GENOMIC DNA]</scope>
    <source>
        <strain evidence="8">CBS 340.73</strain>
    </source>
</reference>
<protein>
    <recommendedName>
        <fullName evidence="6">Major facilitator superfamily (MFS) profile domain-containing protein</fullName>
    </recommendedName>
</protein>
<evidence type="ECO:0000259" key="6">
    <source>
        <dbReference type="PROSITE" id="PS50850"/>
    </source>
</evidence>
<dbReference type="InterPro" id="IPR036259">
    <property type="entry name" value="MFS_trans_sf"/>
</dbReference>
<gene>
    <name evidence="7" type="ORF">QBC46DRAFT_459785</name>
</gene>
<feature type="transmembrane region" description="Helical" evidence="5">
    <location>
        <begin position="233"/>
        <end position="252"/>
    </location>
</feature>
<evidence type="ECO:0000256" key="4">
    <source>
        <dbReference type="ARBA" id="ARBA00023136"/>
    </source>
</evidence>
<keyword evidence="3 5" id="KW-1133">Transmembrane helix</keyword>
<keyword evidence="8" id="KW-1185">Reference proteome</keyword>
<comment type="caution">
    <text evidence="7">The sequence shown here is derived from an EMBL/GenBank/DDBJ whole genome shotgun (WGS) entry which is preliminary data.</text>
</comment>
<name>A0AAN6S2Y1_9PEZI</name>
<dbReference type="InterPro" id="IPR011701">
    <property type="entry name" value="MFS"/>
</dbReference>
<organism evidence="7 8">
    <name type="scientific">Diplogelasinospora grovesii</name>
    <dbReference type="NCBI Taxonomy" id="303347"/>
    <lineage>
        <taxon>Eukaryota</taxon>
        <taxon>Fungi</taxon>
        <taxon>Dikarya</taxon>
        <taxon>Ascomycota</taxon>
        <taxon>Pezizomycotina</taxon>
        <taxon>Sordariomycetes</taxon>
        <taxon>Sordariomycetidae</taxon>
        <taxon>Sordariales</taxon>
        <taxon>Diplogelasinosporaceae</taxon>
        <taxon>Diplogelasinospora</taxon>
    </lineage>
</organism>
<feature type="transmembrane region" description="Helical" evidence="5">
    <location>
        <begin position="510"/>
        <end position="529"/>
    </location>
</feature>
<evidence type="ECO:0000313" key="8">
    <source>
        <dbReference type="Proteomes" id="UP001303473"/>
    </source>
</evidence>
<evidence type="ECO:0000313" key="7">
    <source>
        <dbReference type="EMBL" id="KAK3939167.1"/>
    </source>
</evidence>
<dbReference type="Proteomes" id="UP001303473">
    <property type="component" value="Unassembled WGS sequence"/>
</dbReference>
<dbReference type="PROSITE" id="PS50850">
    <property type="entry name" value="MFS"/>
    <property type="match status" value="1"/>
</dbReference>
<feature type="transmembrane region" description="Helical" evidence="5">
    <location>
        <begin position="264"/>
        <end position="283"/>
    </location>
</feature>